<dbReference type="PANTHER" id="PTHR43811:SF19">
    <property type="entry name" value="39 KDA FK506-BINDING NUCLEAR PROTEIN"/>
    <property type="match status" value="1"/>
</dbReference>
<dbReference type="SUPFAM" id="SSF54534">
    <property type="entry name" value="FKBP-like"/>
    <property type="match status" value="1"/>
</dbReference>
<keyword evidence="7" id="KW-0472">Membrane</keyword>
<evidence type="ECO:0000256" key="6">
    <source>
        <dbReference type="RuleBase" id="RU003915"/>
    </source>
</evidence>
<sequence length="188" mass="20801">MRVPSNANEVNNFNEMKKTIFFLTAIAAVVFLTVSCGNDGLDLEKLRAEELEKLDAFIEANGITVEPTASGMYYIEELKGTGDTIKPGDRVKIFYTGMFIDSTLFDFTSDYEPFEFVVGSTDVITGMSEGLTYMTQGGKGTLIIPSNLAYGATNNTTLGIPRFSTLIFDVEVYKHYKLSDTQNESQDE</sequence>
<evidence type="ECO:0000256" key="1">
    <source>
        <dbReference type="ARBA" id="ARBA00000971"/>
    </source>
</evidence>
<evidence type="ECO:0000256" key="4">
    <source>
        <dbReference type="ARBA" id="ARBA00023235"/>
    </source>
</evidence>
<dbReference type="GO" id="GO:0003755">
    <property type="term" value="F:peptidyl-prolyl cis-trans isomerase activity"/>
    <property type="evidence" value="ECO:0007669"/>
    <property type="project" value="UniProtKB-UniRule"/>
</dbReference>
<reference evidence="10" key="1">
    <citation type="submission" date="2015-07" db="EMBL/GenBank/DDBJ databases">
        <title>Genome sequencing of Sunxiuqinia dokdonensis strain SK.</title>
        <authorList>
            <person name="Ahn S."/>
            <person name="Kim B.-C."/>
        </authorList>
    </citation>
    <scope>NUCLEOTIDE SEQUENCE [LARGE SCALE GENOMIC DNA]</scope>
    <source>
        <strain evidence="10">SK</strain>
    </source>
</reference>
<evidence type="ECO:0000256" key="3">
    <source>
        <dbReference type="ARBA" id="ARBA00023110"/>
    </source>
</evidence>
<dbReference type="Proteomes" id="UP000036958">
    <property type="component" value="Unassembled WGS sequence"/>
</dbReference>
<keyword evidence="7" id="KW-1133">Transmembrane helix</keyword>
<dbReference type="EC" id="5.2.1.8" evidence="6"/>
<dbReference type="PANTHER" id="PTHR43811">
    <property type="entry name" value="FKBP-TYPE PEPTIDYL-PROLYL CIS-TRANS ISOMERASE FKPA"/>
    <property type="match status" value="1"/>
</dbReference>
<comment type="catalytic activity">
    <reaction evidence="1 5 6">
        <text>[protein]-peptidylproline (omega=180) = [protein]-peptidylproline (omega=0)</text>
        <dbReference type="Rhea" id="RHEA:16237"/>
        <dbReference type="Rhea" id="RHEA-COMP:10747"/>
        <dbReference type="Rhea" id="RHEA-COMP:10748"/>
        <dbReference type="ChEBI" id="CHEBI:83833"/>
        <dbReference type="ChEBI" id="CHEBI:83834"/>
        <dbReference type="EC" id="5.2.1.8"/>
    </reaction>
</comment>
<keyword evidence="7" id="KW-0812">Transmembrane</keyword>
<feature type="domain" description="PPIase FKBP-type" evidence="8">
    <location>
        <begin position="88"/>
        <end position="176"/>
    </location>
</feature>
<dbReference type="PROSITE" id="PS50059">
    <property type="entry name" value="FKBP_PPIASE"/>
    <property type="match status" value="1"/>
</dbReference>
<dbReference type="Gene3D" id="3.10.50.40">
    <property type="match status" value="1"/>
</dbReference>
<keyword evidence="10" id="KW-1185">Reference proteome</keyword>
<evidence type="ECO:0000256" key="7">
    <source>
        <dbReference type="SAM" id="Phobius"/>
    </source>
</evidence>
<name>A0A0L8VA30_9BACT</name>
<comment type="caution">
    <text evidence="9">The sequence shown here is derived from an EMBL/GenBank/DDBJ whole genome shotgun (WGS) entry which is preliminary data.</text>
</comment>
<dbReference type="Pfam" id="PF00254">
    <property type="entry name" value="FKBP_C"/>
    <property type="match status" value="1"/>
</dbReference>
<evidence type="ECO:0000256" key="5">
    <source>
        <dbReference type="PROSITE-ProRule" id="PRU00277"/>
    </source>
</evidence>
<gene>
    <name evidence="9" type="ORF">NC99_20650</name>
</gene>
<accession>A0A0L8VA30</accession>
<dbReference type="InterPro" id="IPR001179">
    <property type="entry name" value="PPIase_FKBP_dom"/>
</dbReference>
<evidence type="ECO:0000313" key="9">
    <source>
        <dbReference type="EMBL" id="KOH45203.1"/>
    </source>
</evidence>
<feature type="transmembrane region" description="Helical" evidence="7">
    <location>
        <begin position="20"/>
        <end position="37"/>
    </location>
</feature>
<dbReference type="STRING" id="1409788.NC99_20650"/>
<keyword evidence="3 5" id="KW-0697">Rotamase</keyword>
<organism evidence="9 10">
    <name type="scientific">Sunxiuqinia dokdonensis</name>
    <dbReference type="NCBI Taxonomy" id="1409788"/>
    <lineage>
        <taxon>Bacteria</taxon>
        <taxon>Pseudomonadati</taxon>
        <taxon>Bacteroidota</taxon>
        <taxon>Bacteroidia</taxon>
        <taxon>Marinilabiliales</taxon>
        <taxon>Prolixibacteraceae</taxon>
        <taxon>Sunxiuqinia</taxon>
    </lineage>
</organism>
<evidence type="ECO:0000313" key="10">
    <source>
        <dbReference type="Proteomes" id="UP000036958"/>
    </source>
</evidence>
<proteinExistence type="inferred from homology"/>
<dbReference type="EMBL" id="LGIA01000148">
    <property type="protein sequence ID" value="KOH45203.1"/>
    <property type="molecule type" value="Genomic_DNA"/>
</dbReference>
<dbReference type="InterPro" id="IPR046357">
    <property type="entry name" value="PPIase_dom_sf"/>
</dbReference>
<evidence type="ECO:0000256" key="2">
    <source>
        <dbReference type="ARBA" id="ARBA00006577"/>
    </source>
</evidence>
<protein>
    <recommendedName>
        <fullName evidence="6">Peptidyl-prolyl cis-trans isomerase</fullName>
        <ecNumber evidence="6">5.2.1.8</ecNumber>
    </recommendedName>
</protein>
<comment type="similarity">
    <text evidence="2 6">Belongs to the FKBP-type PPIase family.</text>
</comment>
<dbReference type="AlphaFoldDB" id="A0A0L8VA30"/>
<evidence type="ECO:0000259" key="8">
    <source>
        <dbReference type="PROSITE" id="PS50059"/>
    </source>
</evidence>
<keyword evidence="4 5" id="KW-0413">Isomerase</keyword>